<proteinExistence type="predicted"/>
<reference evidence="3" key="1">
    <citation type="journal article" date="2019" name="Int. J. Syst. Evol. Microbiol.">
        <title>The Global Catalogue of Microorganisms (GCM) 10K type strain sequencing project: providing services to taxonomists for standard genome sequencing and annotation.</title>
        <authorList>
            <consortium name="The Broad Institute Genomics Platform"/>
            <consortium name="The Broad Institute Genome Sequencing Center for Infectious Disease"/>
            <person name="Wu L."/>
            <person name="Ma J."/>
        </authorList>
    </citation>
    <scope>NUCLEOTIDE SEQUENCE [LARGE SCALE GENOMIC DNA]</scope>
    <source>
        <strain evidence="3">JCM 12165</strain>
    </source>
</reference>
<sequence length="426" mass="48177">MKKILLLSTIALLAACQETDTESADAETNVQENEREEENESVEEEPEEADPAEELDGVWFDEEEELYVVVDAMEQTAVLANESDTVETTIKSWDSSTVELEDADPFFEEEEIDWERNEEILTLQQGRTVYLLEKASLSSYLSFLDEAEEENEAEEEIDNEPENNSEQEEVNDEESELEVEEDSEPEINWTTYTNDRFGFSVSYPAEWNPGEAPTNNDGLTLYEQNGNTVTVYASYAAGSFAEGETSSVTIQSGETAEQAVLREGASVTYTAEVVAHDTMYTVYANVSDSFYAEIEQVLEDMTRSMEVWGEETPDTNASEDMDMDMDLDGTDENEATVMEARFVDYSEFAPKDVFNDSVFHNVKIEDYGTVATFEGDYPGEIFPGEPGFIEATFELIDGNVYTTLFYNGHMVTNEEAYHNLMQFFLY</sequence>
<evidence type="ECO:0000313" key="3">
    <source>
        <dbReference type="Proteomes" id="UP001595896"/>
    </source>
</evidence>
<feature type="region of interest" description="Disordered" evidence="1">
    <location>
        <begin position="17"/>
        <end position="55"/>
    </location>
</feature>
<dbReference type="PROSITE" id="PS51257">
    <property type="entry name" value="PROKAR_LIPOPROTEIN"/>
    <property type="match status" value="1"/>
</dbReference>
<feature type="region of interest" description="Disordered" evidence="1">
    <location>
        <begin position="148"/>
        <end position="186"/>
    </location>
</feature>
<dbReference type="Proteomes" id="UP001595896">
    <property type="component" value="Unassembled WGS sequence"/>
</dbReference>
<evidence type="ECO:0008006" key="4">
    <source>
        <dbReference type="Google" id="ProtNLM"/>
    </source>
</evidence>
<evidence type="ECO:0000313" key="2">
    <source>
        <dbReference type="EMBL" id="MFC4736863.1"/>
    </source>
</evidence>
<name>A0ABV9NU53_9BACI</name>
<comment type="caution">
    <text evidence="2">The sequence shown here is derived from an EMBL/GenBank/DDBJ whole genome shotgun (WGS) entry which is preliminary data.</text>
</comment>
<feature type="compositionally biased region" description="Acidic residues" evidence="1">
    <location>
        <begin position="148"/>
        <end position="185"/>
    </location>
</feature>
<accession>A0ABV9NU53</accession>
<organism evidence="2 3">
    <name type="scientific">Bacillus daqingensis</name>
    <dbReference type="NCBI Taxonomy" id="872396"/>
    <lineage>
        <taxon>Bacteria</taxon>
        <taxon>Bacillati</taxon>
        <taxon>Bacillota</taxon>
        <taxon>Bacilli</taxon>
        <taxon>Bacillales</taxon>
        <taxon>Bacillaceae</taxon>
        <taxon>Bacillus</taxon>
    </lineage>
</organism>
<feature type="compositionally biased region" description="Acidic residues" evidence="1">
    <location>
        <begin position="34"/>
        <end position="55"/>
    </location>
</feature>
<keyword evidence="3" id="KW-1185">Reference proteome</keyword>
<protein>
    <recommendedName>
        <fullName evidence="4">DUF4367 domain-containing protein</fullName>
    </recommendedName>
</protein>
<gene>
    <name evidence="2" type="ORF">ACFO4L_09730</name>
</gene>
<evidence type="ECO:0000256" key="1">
    <source>
        <dbReference type="SAM" id="MobiDB-lite"/>
    </source>
</evidence>
<dbReference type="RefSeq" id="WP_377909478.1">
    <property type="nucleotide sequence ID" value="NZ_JBHSGK010000011.1"/>
</dbReference>
<dbReference type="EMBL" id="JBHSGK010000011">
    <property type="protein sequence ID" value="MFC4736863.1"/>
    <property type="molecule type" value="Genomic_DNA"/>
</dbReference>